<evidence type="ECO:0000313" key="8">
    <source>
        <dbReference type="Proteomes" id="UP000326903"/>
    </source>
</evidence>
<evidence type="ECO:0000259" key="5">
    <source>
        <dbReference type="Pfam" id="PF00149"/>
    </source>
</evidence>
<feature type="domain" description="Calcineurin-like phosphoesterase" evidence="5">
    <location>
        <begin position="27"/>
        <end position="224"/>
    </location>
</feature>
<dbReference type="Pfam" id="PF00149">
    <property type="entry name" value="Metallophos"/>
    <property type="match status" value="1"/>
</dbReference>
<dbReference type="EMBL" id="VYQF01000001">
    <property type="protein sequence ID" value="KAA9040651.1"/>
    <property type="molecule type" value="Genomic_DNA"/>
</dbReference>
<sequence>MQKCILFILLFFVIHICYGQADSIQARIVLIGDAGELNYGRAPVIDAARNLIPLNSNTTIIYLGDNIYDNGLPDDIMPGYAAARAVIDSQINIAKGTPAKVIFIPGNHDWNNEDPNGLEIVNRQDRYINSNGKNIMFLPRDGCPGPVEYSINDDIELVIYDSQWFIRSPGERPGIESDCGFKTPEQFYNELEDIINRNSKKLIILAGHHTLKSYGIHGGYFRLKQHIFPFTEMKPNLWIPLPVIGSLYPIVRGIFGTPEDLHYPAYANMINNIENITKNHSNIIFVGGHEHTLQLIKDSSNYYIVSGGGSKTTRVSYSNKTKYAAAALGFATLEISKNKNVHVDFYTVNQDSVHHGYSKNILNFSAIATEPADTSKIPQAIPTANFKDSVTVAVNKQYNQVSSIHKFIAGKNYRKEWSTPVHLKVFRINKQFGGFKILSMGGGKQTESLRLQDKDGHEWILRSVDKDPTGSIPEVLKPYIAENIMKDMITAEHPYGALMVPPLADAAKIEHADPQYYFVPDDPALGFYRSKFANKICLLEFHDPTSDETETKSTAKVIDKLVEDSKNHMDQESVLRARLLDMMIGDWDRHFDQWRFGTTDTGVGKLYYPVPRDRDQAFFYSDGLFIKSLSIAALPYLQGFKKHYPDIKWFNWEERNFDRYFMNNLDEYAWKRIITKFQADETDTVIADAVKRLPPEIYKMDSAKITAKLKSRRDLILKNGIKYYRFLSKEVNVVGSNKNEYFKVFNSGDNLQVTVYKRKRSTDSASVMFNRTFNSSTTKFINLYGLNGNDIFEVDSTANSKIKLRIIGGKGRDTFDIKGNVRNVIYDFKPDTNFIMHSHKTKNQISNDPNANLYDITGFNYNSYRLPLLNIGYNLEDGLNAGVGYSLKTYSFRKDPYSTYQAITSLYNFNSGKYQVNYNGEFNEVINKYDIVANGSLFNTVLNNYFGRGNQTKIDKTKGYNFYKVRYNYLSGDLLLRKRFHHLVELTFGPSYYHYWNHTSDNNGKILSQPSLAGLDSADIYADKSYLGGKVAVIIHNINSDLLPTRGVYWNTEISSLFGINKSSRQITKLTTDMTVYASFKDPTRLVTVLRIGYGHIFSENYEYFQALDLGENNYLRGFRKNRFSGKSVFYQSTEFRYKLFDSKSYLVPGAVGLIAFNDLGRVWIPSETSHKWHDSFGGGLYYSPYNFAIVSATVAFSNEGNLFNFSIGTKFNITF</sequence>
<dbReference type="PANTHER" id="PTHR10161:SF14">
    <property type="entry name" value="TARTRATE-RESISTANT ACID PHOSPHATASE TYPE 5"/>
    <property type="match status" value="1"/>
</dbReference>
<comment type="subcellular location">
    <subcellularLocation>
        <location evidence="1">Membrane</location>
    </subcellularLocation>
</comment>
<dbReference type="Pfam" id="PF01103">
    <property type="entry name" value="Omp85"/>
    <property type="match status" value="1"/>
</dbReference>
<dbReference type="Gene3D" id="3.60.21.10">
    <property type="match status" value="2"/>
</dbReference>
<dbReference type="InterPro" id="IPR000184">
    <property type="entry name" value="Bac_surfAg_D15"/>
</dbReference>
<evidence type="ECO:0000256" key="3">
    <source>
        <dbReference type="ARBA" id="ARBA00022801"/>
    </source>
</evidence>
<proteinExistence type="predicted"/>
<name>A0A5J5IIN7_9BACT</name>
<dbReference type="GO" id="GO:0016787">
    <property type="term" value="F:hydrolase activity"/>
    <property type="evidence" value="ECO:0007669"/>
    <property type="project" value="UniProtKB-KW"/>
</dbReference>
<keyword evidence="4" id="KW-0472">Membrane</keyword>
<dbReference type="SUPFAM" id="SSF56300">
    <property type="entry name" value="Metallo-dependent phosphatases"/>
    <property type="match status" value="1"/>
</dbReference>
<organism evidence="7 8">
    <name type="scientific">Ginsengibacter hankyongi</name>
    <dbReference type="NCBI Taxonomy" id="2607284"/>
    <lineage>
        <taxon>Bacteria</taxon>
        <taxon>Pseudomonadati</taxon>
        <taxon>Bacteroidota</taxon>
        <taxon>Chitinophagia</taxon>
        <taxon>Chitinophagales</taxon>
        <taxon>Chitinophagaceae</taxon>
        <taxon>Ginsengibacter</taxon>
    </lineage>
</organism>
<evidence type="ECO:0000256" key="2">
    <source>
        <dbReference type="ARBA" id="ARBA00022729"/>
    </source>
</evidence>
<feature type="domain" description="Bacterial surface antigen (D15)" evidence="6">
    <location>
        <begin position="910"/>
        <end position="1212"/>
    </location>
</feature>
<comment type="caution">
    <text evidence="7">The sequence shown here is derived from an EMBL/GenBank/DDBJ whole genome shotgun (WGS) entry which is preliminary data.</text>
</comment>
<dbReference type="InterPro" id="IPR029052">
    <property type="entry name" value="Metallo-depent_PP-like"/>
</dbReference>
<keyword evidence="8" id="KW-1185">Reference proteome</keyword>
<protein>
    <submittedName>
        <fullName evidence="7">BamA/TamA family outer membrane protein</fullName>
    </submittedName>
</protein>
<evidence type="ECO:0000256" key="1">
    <source>
        <dbReference type="ARBA" id="ARBA00004370"/>
    </source>
</evidence>
<dbReference type="InterPro" id="IPR004843">
    <property type="entry name" value="Calcineurin-like_PHP"/>
</dbReference>
<dbReference type="AlphaFoldDB" id="A0A5J5IIN7"/>
<dbReference type="GO" id="GO:0019867">
    <property type="term" value="C:outer membrane"/>
    <property type="evidence" value="ECO:0007669"/>
    <property type="project" value="InterPro"/>
</dbReference>
<evidence type="ECO:0000313" key="7">
    <source>
        <dbReference type="EMBL" id="KAA9040651.1"/>
    </source>
</evidence>
<dbReference type="RefSeq" id="WP_150412711.1">
    <property type="nucleotide sequence ID" value="NZ_VYQF01000001.1"/>
</dbReference>
<reference evidence="7 8" key="1">
    <citation type="submission" date="2019-09" db="EMBL/GenBank/DDBJ databases">
        <title>Draft genome sequence of Ginsengibacter sp. BR5-29.</title>
        <authorList>
            <person name="Im W.-T."/>
        </authorList>
    </citation>
    <scope>NUCLEOTIDE SEQUENCE [LARGE SCALE GENOMIC DNA]</scope>
    <source>
        <strain evidence="7 8">BR5-29</strain>
    </source>
</reference>
<gene>
    <name evidence="7" type="ORF">FW778_01015</name>
</gene>
<keyword evidence="2" id="KW-0732">Signal</keyword>
<accession>A0A5J5IIN7</accession>
<dbReference type="PANTHER" id="PTHR10161">
    <property type="entry name" value="TARTRATE-RESISTANT ACID PHOSPHATASE TYPE 5"/>
    <property type="match status" value="1"/>
</dbReference>
<dbReference type="Gene3D" id="2.40.160.50">
    <property type="entry name" value="membrane protein fhac: a member of the omp85/tpsb transporter family"/>
    <property type="match status" value="1"/>
</dbReference>
<keyword evidence="3" id="KW-0378">Hydrolase</keyword>
<evidence type="ECO:0000259" key="6">
    <source>
        <dbReference type="Pfam" id="PF01103"/>
    </source>
</evidence>
<evidence type="ECO:0000256" key="4">
    <source>
        <dbReference type="ARBA" id="ARBA00023136"/>
    </source>
</evidence>
<dbReference type="Proteomes" id="UP000326903">
    <property type="component" value="Unassembled WGS sequence"/>
</dbReference>
<dbReference type="InterPro" id="IPR051558">
    <property type="entry name" value="Metallophosphoesterase_PAP"/>
</dbReference>